<name>A0A0P1B3E5_PLAHL</name>
<accession>A0A0P1B3E5</accession>
<evidence type="ECO:0000313" key="1">
    <source>
        <dbReference type="EMBL" id="CEG48786.1"/>
    </source>
</evidence>
<dbReference type="RefSeq" id="XP_024585155.1">
    <property type="nucleotide sequence ID" value="XM_024719903.2"/>
</dbReference>
<dbReference type="AlphaFoldDB" id="A0A0P1B3E5"/>
<evidence type="ECO:0000313" key="2">
    <source>
        <dbReference type="Proteomes" id="UP000054928"/>
    </source>
</evidence>
<organism evidence="1 2">
    <name type="scientific">Plasmopara halstedii</name>
    <name type="common">Downy mildew of sunflower</name>
    <dbReference type="NCBI Taxonomy" id="4781"/>
    <lineage>
        <taxon>Eukaryota</taxon>
        <taxon>Sar</taxon>
        <taxon>Stramenopiles</taxon>
        <taxon>Oomycota</taxon>
        <taxon>Peronosporomycetes</taxon>
        <taxon>Peronosporales</taxon>
        <taxon>Peronosporaceae</taxon>
        <taxon>Plasmopara</taxon>
    </lineage>
</organism>
<proteinExistence type="predicted"/>
<reference evidence="2" key="1">
    <citation type="submission" date="2014-09" db="EMBL/GenBank/DDBJ databases">
        <authorList>
            <person name="Sharma Rahul"/>
            <person name="Thines Marco"/>
        </authorList>
    </citation>
    <scope>NUCLEOTIDE SEQUENCE [LARGE SCALE GENOMIC DNA]</scope>
</reference>
<dbReference type="EMBL" id="CCYD01003042">
    <property type="protein sequence ID" value="CEG48786.1"/>
    <property type="molecule type" value="Genomic_DNA"/>
</dbReference>
<dbReference type="Proteomes" id="UP000054928">
    <property type="component" value="Unassembled WGS sequence"/>
</dbReference>
<keyword evidence="2" id="KW-1185">Reference proteome</keyword>
<protein>
    <submittedName>
        <fullName evidence="1">Uncharacterized protein</fullName>
    </submittedName>
</protein>
<dbReference type="GeneID" id="36410210"/>
<sequence length="69" mass="8715">MICQRHHYDHFMVKTLQPNAMNSFVLQTFVNFFREEHLHCKHHALRHLESLRHCDVRRMHFHVHWCQRR</sequence>